<proteinExistence type="predicted"/>
<dbReference type="AlphaFoldDB" id="A0A1L8SVH8"/>
<reference evidence="1 2" key="1">
    <citation type="submission" date="2014-12" db="EMBL/GenBank/DDBJ databases">
        <title>Draft genome sequences of 29 type strains of Enterococci.</title>
        <authorList>
            <person name="Zhong Z."/>
            <person name="Sun Z."/>
            <person name="Liu W."/>
            <person name="Zhang W."/>
            <person name="Zhang H."/>
        </authorList>
    </citation>
    <scope>NUCLEOTIDE SEQUENCE [LARGE SCALE GENOMIC DNA]</scope>
    <source>
        <strain evidence="1 2">DSM 22802</strain>
    </source>
</reference>
<dbReference type="Proteomes" id="UP000183700">
    <property type="component" value="Unassembled WGS sequence"/>
</dbReference>
<evidence type="ECO:0000313" key="2">
    <source>
        <dbReference type="Proteomes" id="UP000183700"/>
    </source>
</evidence>
<sequence>MFGPDEDNLNQSILKFADLITEEAVQNQGMGFEYMTDLQDQFIIYRDFLNYYLKIEWKRANLSLTDEEAKQKQLDNPKKKELEDLIAEKETRLNENKMKQLETLK</sequence>
<name>A0A1L8SVH8_9ENTE</name>
<accession>A0A1L8SVH8</accession>
<gene>
    <name evidence="1" type="ORF">RV00_GL002263</name>
</gene>
<organism evidence="1 2">
    <name type="scientific">Enterococcus devriesei</name>
    <dbReference type="NCBI Taxonomy" id="319970"/>
    <lineage>
        <taxon>Bacteria</taxon>
        <taxon>Bacillati</taxon>
        <taxon>Bacillota</taxon>
        <taxon>Bacilli</taxon>
        <taxon>Lactobacillales</taxon>
        <taxon>Enterococcaceae</taxon>
        <taxon>Enterococcus</taxon>
    </lineage>
</organism>
<protein>
    <submittedName>
        <fullName evidence="1">Uncharacterized protein</fullName>
    </submittedName>
</protein>
<keyword evidence="2" id="KW-1185">Reference proteome</keyword>
<evidence type="ECO:0000313" key="1">
    <source>
        <dbReference type="EMBL" id="OJG36119.1"/>
    </source>
</evidence>
<dbReference type="EMBL" id="JXKM01000004">
    <property type="protein sequence ID" value="OJG36119.1"/>
    <property type="molecule type" value="Genomic_DNA"/>
</dbReference>
<comment type="caution">
    <text evidence="1">The sequence shown here is derived from an EMBL/GenBank/DDBJ whole genome shotgun (WGS) entry which is preliminary data.</text>
</comment>